<protein>
    <recommendedName>
        <fullName evidence="2">NIPSNAP domain-containing protein</fullName>
    </recommendedName>
</protein>
<dbReference type="GeneID" id="19011358"/>
<name>K8EPU4_9CHLO</name>
<dbReference type="EMBL" id="FO082263">
    <property type="protein sequence ID" value="CCO20287.1"/>
    <property type="molecule type" value="Genomic_DNA"/>
</dbReference>
<dbReference type="InterPro" id="IPR011008">
    <property type="entry name" value="Dimeric_a/b-barrel"/>
</dbReference>
<dbReference type="AlphaFoldDB" id="K8EPU4"/>
<dbReference type="STRING" id="41875.K8EPU4"/>
<dbReference type="InterPro" id="IPR012577">
    <property type="entry name" value="NIPSNAP"/>
</dbReference>
<accession>K8EPU4</accession>
<feature type="domain" description="NIPSNAP" evidence="2">
    <location>
        <begin position="186"/>
        <end position="290"/>
    </location>
</feature>
<evidence type="ECO:0000313" key="4">
    <source>
        <dbReference type="Proteomes" id="UP000198341"/>
    </source>
</evidence>
<dbReference type="KEGG" id="bpg:Bathy16g01120"/>
<evidence type="ECO:0000256" key="1">
    <source>
        <dbReference type="ARBA" id="ARBA00005291"/>
    </source>
</evidence>
<dbReference type="SUPFAM" id="SSF54909">
    <property type="entry name" value="Dimeric alpha+beta barrel"/>
    <property type="match status" value="2"/>
</dbReference>
<sequence length="292" mass="33047">MRSLRRLTNLSASSSLTTPTSFYKSCSWNNTNAGGVTLLSSSRLMTTTSSPPPSPKGFYELRRYKIPPAKRAEYIKLCEESSQLRKKLTQNGFCGFYVPEVGSELNTVTHVYHYEDYDHRDKVRSDMRKNEEWQNFLRKSLGMVEEQTSEVYIEAAVATKSAGLHVNSFKEKASKDEDSNASSSIFEIRTYTLQLGYNPIPKMQNLYAEGLPSKIASDTEKLSELVWIGYADVGDLNKFVEIWKYPSYQSHIKVREAARTADAWRETIGKIAPMVTHFNTTLCSAAPFSPVK</sequence>
<dbReference type="PANTHER" id="PTHR21017:SF17">
    <property type="entry name" value="PROTEIN NIPSNAP"/>
    <property type="match status" value="1"/>
</dbReference>
<proteinExistence type="inferred from homology"/>
<dbReference type="InterPro" id="IPR051557">
    <property type="entry name" value="NipSnap_domain"/>
</dbReference>
<dbReference type="RefSeq" id="XP_007508670.1">
    <property type="nucleotide sequence ID" value="XM_007508608.1"/>
</dbReference>
<dbReference type="eggNOG" id="KOG2883">
    <property type="taxonomic scope" value="Eukaryota"/>
</dbReference>
<dbReference type="Pfam" id="PF07978">
    <property type="entry name" value="NIPSNAP"/>
    <property type="match status" value="2"/>
</dbReference>
<reference evidence="3 4" key="1">
    <citation type="submission" date="2011-10" db="EMBL/GenBank/DDBJ databases">
        <authorList>
            <person name="Genoscope - CEA"/>
        </authorList>
    </citation>
    <scope>NUCLEOTIDE SEQUENCE [LARGE SCALE GENOMIC DNA]</scope>
    <source>
        <strain evidence="3 4">RCC 1105</strain>
    </source>
</reference>
<organism evidence="3 4">
    <name type="scientific">Bathycoccus prasinos</name>
    <dbReference type="NCBI Taxonomy" id="41875"/>
    <lineage>
        <taxon>Eukaryota</taxon>
        <taxon>Viridiplantae</taxon>
        <taxon>Chlorophyta</taxon>
        <taxon>Mamiellophyceae</taxon>
        <taxon>Mamiellales</taxon>
        <taxon>Bathycoccaceae</taxon>
        <taxon>Bathycoccus</taxon>
    </lineage>
</organism>
<dbReference type="OrthoDB" id="10262843at2759"/>
<dbReference type="GO" id="GO:0000423">
    <property type="term" value="P:mitophagy"/>
    <property type="evidence" value="ECO:0007669"/>
    <property type="project" value="UniProtKB-ARBA"/>
</dbReference>
<dbReference type="Proteomes" id="UP000198341">
    <property type="component" value="Chromosome 16"/>
</dbReference>
<dbReference type="Gene3D" id="3.30.70.100">
    <property type="match status" value="2"/>
</dbReference>
<evidence type="ECO:0000313" key="3">
    <source>
        <dbReference type="EMBL" id="CCO20287.1"/>
    </source>
</evidence>
<keyword evidence="4" id="KW-1185">Reference proteome</keyword>
<gene>
    <name evidence="3" type="ordered locus">Bathy16g01120</name>
</gene>
<dbReference type="GO" id="GO:0005739">
    <property type="term" value="C:mitochondrion"/>
    <property type="evidence" value="ECO:0007669"/>
    <property type="project" value="TreeGrafter"/>
</dbReference>
<evidence type="ECO:0000259" key="2">
    <source>
        <dbReference type="Pfam" id="PF07978"/>
    </source>
</evidence>
<comment type="similarity">
    <text evidence="1">Belongs to the NipSnap family.</text>
</comment>
<feature type="domain" description="NIPSNAP" evidence="2">
    <location>
        <begin position="59"/>
        <end position="156"/>
    </location>
</feature>
<dbReference type="PANTHER" id="PTHR21017">
    <property type="entry name" value="NIPSNAP-RELATED"/>
    <property type="match status" value="1"/>
</dbReference>